<dbReference type="AlphaFoldDB" id="A0A9D1GHF2"/>
<name>A0A9D1GHF2_9BACT</name>
<reference evidence="2" key="1">
    <citation type="submission" date="2020-10" db="EMBL/GenBank/DDBJ databases">
        <authorList>
            <person name="Gilroy R."/>
        </authorList>
    </citation>
    <scope>NUCLEOTIDE SEQUENCE</scope>
    <source>
        <strain evidence="2">21143</strain>
    </source>
</reference>
<dbReference type="InterPro" id="IPR038653">
    <property type="entry name" value="Put_CMD_sf"/>
</dbReference>
<dbReference type="Proteomes" id="UP000886722">
    <property type="component" value="Unassembled WGS sequence"/>
</dbReference>
<dbReference type="Pfam" id="PF13201">
    <property type="entry name" value="PCMD"/>
    <property type="match status" value="1"/>
</dbReference>
<dbReference type="InterPro" id="IPR025112">
    <property type="entry name" value="PCMD"/>
</dbReference>
<feature type="domain" description="Putative carbohydrate metabolism" evidence="1">
    <location>
        <begin position="158"/>
        <end position="401"/>
    </location>
</feature>
<evidence type="ECO:0000259" key="1">
    <source>
        <dbReference type="Pfam" id="PF13201"/>
    </source>
</evidence>
<dbReference type="Gene3D" id="2.60.120.890">
    <property type="entry name" value="BT2081, beta-jelly-roll domain"/>
    <property type="match status" value="1"/>
</dbReference>
<dbReference type="Gene3D" id="2.60.40.2340">
    <property type="match status" value="1"/>
</dbReference>
<organism evidence="2 3">
    <name type="scientific">Candidatus Caccoplasma intestinavium</name>
    <dbReference type="NCBI Taxonomy" id="2840716"/>
    <lineage>
        <taxon>Bacteria</taxon>
        <taxon>Pseudomonadati</taxon>
        <taxon>Bacteroidota</taxon>
        <taxon>Bacteroidia</taxon>
        <taxon>Bacteroidales</taxon>
        <taxon>Bacteroidaceae</taxon>
        <taxon>Bacteroidaceae incertae sedis</taxon>
        <taxon>Candidatus Caccoplasma</taxon>
    </lineage>
</organism>
<protein>
    <submittedName>
        <fullName evidence="2">PCMD domain-containing protein</fullName>
    </submittedName>
</protein>
<evidence type="ECO:0000313" key="2">
    <source>
        <dbReference type="EMBL" id="HIT40219.1"/>
    </source>
</evidence>
<gene>
    <name evidence="2" type="ORF">IAD06_09330</name>
</gene>
<comment type="caution">
    <text evidence="2">The sequence shown here is derived from an EMBL/GenBank/DDBJ whole genome shotgun (WGS) entry which is preliminary data.</text>
</comment>
<proteinExistence type="predicted"/>
<dbReference type="EMBL" id="DVKT01000069">
    <property type="protein sequence ID" value="HIT40219.1"/>
    <property type="molecule type" value="Genomic_DNA"/>
</dbReference>
<accession>A0A9D1GHF2</accession>
<evidence type="ECO:0000313" key="3">
    <source>
        <dbReference type="Proteomes" id="UP000886722"/>
    </source>
</evidence>
<reference evidence="2" key="2">
    <citation type="journal article" date="2021" name="PeerJ">
        <title>Extensive microbial diversity within the chicken gut microbiome revealed by metagenomics and culture.</title>
        <authorList>
            <person name="Gilroy R."/>
            <person name="Ravi A."/>
            <person name="Getino M."/>
            <person name="Pursley I."/>
            <person name="Horton D.L."/>
            <person name="Alikhan N.F."/>
            <person name="Baker D."/>
            <person name="Gharbi K."/>
            <person name="Hall N."/>
            <person name="Watson M."/>
            <person name="Adriaenssens E.M."/>
            <person name="Foster-Nyarko E."/>
            <person name="Jarju S."/>
            <person name="Secka A."/>
            <person name="Antonio M."/>
            <person name="Oren A."/>
            <person name="Chaudhuri R.R."/>
            <person name="La Ragione R."/>
            <person name="Hildebrand F."/>
            <person name="Pallen M.J."/>
        </authorList>
    </citation>
    <scope>NUCLEOTIDE SEQUENCE</scope>
    <source>
        <strain evidence="2">21143</strain>
    </source>
</reference>
<dbReference type="PROSITE" id="PS51257">
    <property type="entry name" value="PROKAR_LIPOPROTEIN"/>
    <property type="match status" value="1"/>
</dbReference>
<sequence length="410" mass="46088">MKKLHHTFFLLCGIVVAFSTTSCIKDEKANVECDIENIVVAQEDLITYTKIDRDRAIVSLKRKSVNFESEINPTYIVSDGATYTIENETDKDAVHIEYVKVTSEDKQYSKTYTVLFTPTEIPAHFGFEYWAVDGKYEKSYEHGMTITNDDGTSEHYPEIDLYLWDSGNLGFSAVASGKGPKEYPTFSTDDAYSGSKAAKLVTRKTGTLGATLNKPIAAGNIFLGEFSGKGINLMAEPLKATRFGYPYDKIPTSFDVYFKYKRGTYAHTGEVFTTREGTPDFCAIYAVFFDNVIAKEENPLNIPTLDGSNVFTSSSIIAIANLHTCDNEEYRKWEGGTNGEWKFINIPFKGQKEGVDYRTLIDPERLKKQEYSLAIVCCSSYYGDFFEGAIDSELTIDDFTIHYEDVPVQP</sequence>